<dbReference type="PIRSF" id="PIRSF002161">
    <property type="entry name" value="Ribosomal_L5"/>
    <property type="match status" value="1"/>
</dbReference>
<dbReference type="InterPro" id="IPR031310">
    <property type="entry name" value="Ribosomal_uL5_N"/>
</dbReference>
<evidence type="ECO:0000256" key="2">
    <source>
        <dbReference type="ARBA" id="ARBA00022980"/>
    </source>
</evidence>
<reference evidence="7" key="2">
    <citation type="journal article" date="2014" name="ISME J.">
        <title>Microbial stratification in low pH oxic and suboxic macroscopic growths along an acid mine drainage.</title>
        <authorList>
            <person name="Mendez-Garcia C."/>
            <person name="Mesa V."/>
            <person name="Sprenger R.R."/>
            <person name="Richter M."/>
            <person name="Diez M.S."/>
            <person name="Solano J."/>
            <person name="Bargiela R."/>
            <person name="Golyshina O.V."/>
            <person name="Manteca A."/>
            <person name="Ramos J.L."/>
            <person name="Gallego J.R."/>
            <person name="Llorente I."/>
            <person name="Martins Dos Santos V.A."/>
            <person name="Jensen O.N."/>
            <person name="Pelaez A.I."/>
            <person name="Sanchez J."/>
            <person name="Ferrer M."/>
        </authorList>
    </citation>
    <scope>NUCLEOTIDE SEQUENCE</scope>
</reference>
<evidence type="ECO:0000259" key="6">
    <source>
        <dbReference type="Pfam" id="PF00673"/>
    </source>
</evidence>
<comment type="caution">
    <text evidence="7">The sequence shown here is derived from an EMBL/GenBank/DDBJ whole genome shotgun (WGS) entry which is preliminary data.</text>
</comment>
<comment type="similarity">
    <text evidence="1">Belongs to the universal ribosomal protein uL5 family.</text>
</comment>
<evidence type="ECO:0000259" key="5">
    <source>
        <dbReference type="Pfam" id="PF00281"/>
    </source>
</evidence>
<dbReference type="AlphaFoldDB" id="T0Z0D4"/>
<keyword evidence="3" id="KW-0687">Ribonucleoprotein</keyword>
<dbReference type="Gene3D" id="3.30.1440.10">
    <property type="match status" value="1"/>
</dbReference>
<dbReference type="PANTHER" id="PTHR11994">
    <property type="entry name" value="60S RIBOSOMAL PROTEIN L11-RELATED"/>
    <property type="match status" value="1"/>
</dbReference>
<accession>T0Z0D4</accession>
<proteinExistence type="inferred from homology"/>
<evidence type="ECO:0000256" key="1">
    <source>
        <dbReference type="ARBA" id="ARBA00008553"/>
    </source>
</evidence>
<dbReference type="InterPro" id="IPR031309">
    <property type="entry name" value="Ribosomal_uL5_C"/>
</dbReference>
<evidence type="ECO:0000313" key="7">
    <source>
        <dbReference type="EMBL" id="EQD37617.1"/>
    </source>
</evidence>
<feature type="domain" description="Large ribosomal subunit protein uL5 N-terminal" evidence="5">
    <location>
        <begin position="23"/>
        <end position="76"/>
    </location>
</feature>
<gene>
    <name evidence="7" type="ORF">B1B_16068</name>
</gene>
<sequence length="190" mass="20982">MSGTLPAASPTPPTPTASPGSDHPMRRLRLLKVVVNIGVGEAGERRTKAERVITMLTGHKPVSTRAKSTNRDLGTRLGMEIGAKVTLRGSDADAFLRRALKTREDQLDPDSVDRAGNFAFGVPDYTDFDGMKYDPKIGIYGLDVCVELARPGVRIRARSRSARPLPRRQRPNPQETRRFLEQAFGVKFLE</sequence>
<keyword evidence="2 7" id="KW-0689">Ribosomal protein</keyword>
<dbReference type="EMBL" id="AUZY01010684">
    <property type="protein sequence ID" value="EQD37617.1"/>
    <property type="molecule type" value="Genomic_DNA"/>
</dbReference>
<organism evidence="7">
    <name type="scientific">mine drainage metagenome</name>
    <dbReference type="NCBI Taxonomy" id="410659"/>
    <lineage>
        <taxon>unclassified sequences</taxon>
        <taxon>metagenomes</taxon>
        <taxon>ecological metagenomes</taxon>
    </lineage>
</organism>
<dbReference type="GO" id="GO:1990904">
    <property type="term" value="C:ribonucleoprotein complex"/>
    <property type="evidence" value="ECO:0007669"/>
    <property type="project" value="UniProtKB-KW"/>
</dbReference>
<evidence type="ECO:0000256" key="4">
    <source>
        <dbReference type="SAM" id="MobiDB-lite"/>
    </source>
</evidence>
<dbReference type="GO" id="GO:0003735">
    <property type="term" value="F:structural constituent of ribosome"/>
    <property type="evidence" value="ECO:0007669"/>
    <property type="project" value="InterPro"/>
</dbReference>
<dbReference type="NCBIfam" id="NF003258">
    <property type="entry name" value="PRK04219.1"/>
    <property type="match status" value="1"/>
</dbReference>
<dbReference type="GO" id="GO:0005840">
    <property type="term" value="C:ribosome"/>
    <property type="evidence" value="ECO:0007669"/>
    <property type="project" value="UniProtKB-KW"/>
</dbReference>
<feature type="region of interest" description="Disordered" evidence="4">
    <location>
        <begin position="1"/>
        <end position="25"/>
    </location>
</feature>
<name>T0Z0D4_9ZZZZ</name>
<dbReference type="Pfam" id="PF00281">
    <property type="entry name" value="Ribosomal_L5"/>
    <property type="match status" value="1"/>
</dbReference>
<feature type="domain" description="Large ribosomal subunit protein uL5 C-terminal" evidence="6">
    <location>
        <begin position="80"/>
        <end position="155"/>
    </location>
</feature>
<dbReference type="GO" id="GO:0006412">
    <property type="term" value="P:translation"/>
    <property type="evidence" value="ECO:0007669"/>
    <property type="project" value="InterPro"/>
</dbReference>
<dbReference type="InterPro" id="IPR057266">
    <property type="entry name" value="Ribosomal_uL5_euk/arc-type"/>
</dbReference>
<reference evidence="7" key="1">
    <citation type="submission" date="2013-08" db="EMBL/GenBank/DDBJ databases">
        <authorList>
            <person name="Mendez C."/>
            <person name="Richter M."/>
            <person name="Ferrer M."/>
            <person name="Sanchez J."/>
        </authorList>
    </citation>
    <scope>NUCLEOTIDE SEQUENCE</scope>
</reference>
<dbReference type="InterPro" id="IPR022803">
    <property type="entry name" value="Ribosomal_uL5_dom_sf"/>
</dbReference>
<evidence type="ECO:0000256" key="3">
    <source>
        <dbReference type="ARBA" id="ARBA00023274"/>
    </source>
</evidence>
<dbReference type="Pfam" id="PF00673">
    <property type="entry name" value="Ribosomal_L5_C"/>
    <property type="match status" value="1"/>
</dbReference>
<protein>
    <submittedName>
        <fullName evidence="7">Ribosomal protein L5</fullName>
    </submittedName>
</protein>
<dbReference type="SUPFAM" id="SSF55282">
    <property type="entry name" value="RL5-like"/>
    <property type="match status" value="1"/>
</dbReference>
<dbReference type="InterPro" id="IPR002132">
    <property type="entry name" value="Ribosomal_uL5"/>
</dbReference>